<evidence type="ECO:0000256" key="1">
    <source>
        <dbReference type="SAM" id="SignalP"/>
    </source>
</evidence>
<feature type="chain" id="PRO_5030868599" description="DUF1995 domain-containing protein" evidence="1">
    <location>
        <begin position="18"/>
        <end position="287"/>
    </location>
</feature>
<dbReference type="EMBL" id="HBIO01001028">
    <property type="protein sequence ID" value="CAE0455887.1"/>
    <property type="molecule type" value="Transcribed_RNA"/>
</dbReference>
<proteinExistence type="predicted"/>
<feature type="signal peptide" evidence="1">
    <location>
        <begin position="1"/>
        <end position="17"/>
    </location>
</feature>
<protein>
    <recommendedName>
        <fullName evidence="2">DUF1995 domain-containing protein</fullName>
    </recommendedName>
</protein>
<dbReference type="AlphaFoldDB" id="A0A7S3V4D8"/>
<gene>
    <name evidence="3" type="ORF">CDEB00056_LOCUS728</name>
</gene>
<accession>A0A7S3V4D8</accession>
<evidence type="ECO:0000313" key="3">
    <source>
        <dbReference type="EMBL" id="CAE0455887.1"/>
    </source>
</evidence>
<name>A0A7S3V4D8_9STRA</name>
<keyword evidence="1" id="KW-0732">Signal</keyword>
<organism evidence="3">
    <name type="scientific">Chaetoceros debilis</name>
    <dbReference type="NCBI Taxonomy" id="122233"/>
    <lineage>
        <taxon>Eukaryota</taxon>
        <taxon>Sar</taxon>
        <taxon>Stramenopiles</taxon>
        <taxon>Ochrophyta</taxon>
        <taxon>Bacillariophyta</taxon>
        <taxon>Coscinodiscophyceae</taxon>
        <taxon>Chaetocerotophycidae</taxon>
        <taxon>Chaetocerotales</taxon>
        <taxon>Chaetocerotaceae</taxon>
        <taxon>Chaetoceros</taxon>
    </lineage>
</organism>
<reference evidence="3" key="1">
    <citation type="submission" date="2021-01" db="EMBL/GenBank/DDBJ databases">
        <authorList>
            <person name="Corre E."/>
            <person name="Pelletier E."/>
            <person name="Niang G."/>
            <person name="Scheremetjew M."/>
            <person name="Finn R."/>
            <person name="Kale V."/>
            <person name="Holt S."/>
            <person name="Cochrane G."/>
            <person name="Meng A."/>
            <person name="Brown T."/>
            <person name="Cohen L."/>
        </authorList>
    </citation>
    <scope>NUCLEOTIDE SEQUENCE</scope>
    <source>
        <strain evidence="3">MM31A-1</strain>
    </source>
</reference>
<evidence type="ECO:0000259" key="2">
    <source>
        <dbReference type="Pfam" id="PF09353"/>
    </source>
</evidence>
<feature type="domain" description="DUF1995" evidence="2">
    <location>
        <begin position="55"/>
        <end position="242"/>
    </location>
</feature>
<dbReference type="Pfam" id="PF09353">
    <property type="entry name" value="DUF1995"/>
    <property type="match status" value="1"/>
</dbReference>
<sequence>MIRAILLVLLFCNSVVSFAPAIQSIPTSSSQLGLFNFGQTSAGGNAKIPTSSTDRDKQAISSVKAAIEKPRNPSFPFVECEFPALEALNKLGDGSLRSTLQAEEANIAFISKLVKGLAPAPFMGPKVSVAVSSSASNSFLTNMKKKVSGASVFSLKDGIPELSVEDVCVVVTPSSRNDYQAAKVLVESGSVKAVVVVNAFAKDQKSIPAMATMAYFLKPLTYNSQVAGFLIRSYPGNWTVLDAFSKEVLGSFTDNEILVKKTNTPDLRSSGRLVQKSVDERAIRARQ</sequence>
<dbReference type="InterPro" id="IPR018962">
    <property type="entry name" value="DUF1995"/>
</dbReference>